<protein>
    <submittedName>
        <fullName evidence="2">Uncharacterized protein</fullName>
    </submittedName>
</protein>
<sequence length="64" mass="7215">RYSGSKILEILGPGPKFQEYRVSSESKILRILGPGPAKFSVYKAKMHEMAGWIQDRLAQNHQNG</sequence>
<name>A0A915L5D6_ROMCU</name>
<dbReference type="WBParaSite" id="nRc.2.0.1.t45972-RA">
    <property type="protein sequence ID" value="nRc.2.0.1.t45972-RA"/>
    <property type="gene ID" value="nRc.2.0.1.g45972"/>
</dbReference>
<organism evidence="1 2">
    <name type="scientific">Romanomermis culicivorax</name>
    <name type="common">Nematode worm</name>
    <dbReference type="NCBI Taxonomy" id="13658"/>
    <lineage>
        <taxon>Eukaryota</taxon>
        <taxon>Metazoa</taxon>
        <taxon>Ecdysozoa</taxon>
        <taxon>Nematoda</taxon>
        <taxon>Enoplea</taxon>
        <taxon>Dorylaimia</taxon>
        <taxon>Mermithida</taxon>
        <taxon>Mermithoidea</taxon>
        <taxon>Mermithidae</taxon>
        <taxon>Romanomermis</taxon>
    </lineage>
</organism>
<dbReference type="Proteomes" id="UP000887565">
    <property type="component" value="Unplaced"/>
</dbReference>
<evidence type="ECO:0000313" key="1">
    <source>
        <dbReference type="Proteomes" id="UP000887565"/>
    </source>
</evidence>
<evidence type="ECO:0000313" key="2">
    <source>
        <dbReference type="WBParaSite" id="nRc.2.0.1.t45972-RA"/>
    </source>
</evidence>
<keyword evidence="1" id="KW-1185">Reference proteome</keyword>
<proteinExistence type="predicted"/>
<dbReference type="AlphaFoldDB" id="A0A915L5D6"/>
<accession>A0A915L5D6</accession>
<reference evidence="2" key="1">
    <citation type="submission" date="2022-11" db="UniProtKB">
        <authorList>
            <consortium name="WormBaseParasite"/>
        </authorList>
    </citation>
    <scope>IDENTIFICATION</scope>
</reference>